<dbReference type="EMBL" id="MKIM01000027">
    <property type="protein sequence ID" value="OLP44329.1"/>
    <property type="molecule type" value="Genomic_DNA"/>
</dbReference>
<evidence type="ECO:0000313" key="2">
    <source>
        <dbReference type="EMBL" id="OLP44329.1"/>
    </source>
</evidence>
<evidence type="ECO:0000313" key="3">
    <source>
        <dbReference type="Proteomes" id="UP000186894"/>
    </source>
</evidence>
<dbReference type="OrthoDB" id="4146344at2"/>
<sequence length="251" mass="26722">MSHTTQNNFAAALNDISLPVPDGVAAWNSAAPERRFKVYRNNVSASLRGALASRFPASEAIVGKDFFAAMAQALIEAHPPRSPLLLNYGDDFPDFVAGFEPAKELSYLPDVMRLEAARSRAYHAADQAPLDPGSLAAIAPETLANVRFSPHSSFAVIRSIHPVVTIWAMNAGEAELCPIDDWQGEDALVLRPQMTVEVHRLPPGGAGFLLALAQGTSLGEAVDIAMAETEAFDLTANLTGALQSGAFATIR</sequence>
<dbReference type="Pfam" id="PF09836">
    <property type="entry name" value="DUF2063"/>
    <property type="match status" value="1"/>
</dbReference>
<accession>A0A1Q8ZQK9</accession>
<reference evidence="2 3" key="1">
    <citation type="submission" date="2016-09" db="EMBL/GenBank/DDBJ databases">
        <title>Rhizobium oryziradicis sp. nov., isolated from the root of rice.</title>
        <authorList>
            <person name="Zhao J."/>
            <person name="Zhang X."/>
        </authorList>
    </citation>
    <scope>NUCLEOTIDE SEQUENCE [LARGE SCALE GENOMIC DNA]</scope>
    <source>
        <strain evidence="2 3">N19</strain>
    </source>
</reference>
<feature type="domain" description="Putative DNA-binding" evidence="1">
    <location>
        <begin position="5"/>
        <end position="96"/>
    </location>
</feature>
<dbReference type="Gene3D" id="1.10.150.690">
    <property type="entry name" value="DUF2063"/>
    <property type="match status" value="1"/>
</dbReference>
<protein>
    <submittedName>
        <fullName evidence="2">DUF2063 domain-containing protein</fullName>
    </submittedName>
</protein>
<dbReference type="InterPro" id="IPR018640">
    <property type="entry name" value="DUF2063"/>
</dbReference>
<dbReference type="STRING" id="1867956.BJF95_07220"/>
<name>A0A1Q8ZQK9_9HYPH</name>
<proteinExistence type="predicted"/>
<dbReference type="AlphaFoldDB" id="A0A1Q8ZQK9"/>
<keyword evidence="3" id="KW-1185">Reference proteome</keyword>
<evidence type="ECO:0000259" key="1">
    <source>
        <dbReference type="Pfam" id="PF09836"/>
    </source>
</evidence>
<organism evidence="2 3">
    <name type="scientific">Rhizobium oryziradicis</name>
    <dbReference type="NCBI Taxonomy" id="1867956"/>
    <lineage>
        <taxon>Bacteria</taxon>
        <taxon>Pseudomonadati</taxon>
        <taxon>Pseudomonadota</taxon>
        <taxon>Alphaproteobacteria</taxon>
        <taxon>Hyphomicrobiales</taxon>
        <taxon>Rhizobiaceae</taxon>
        <taxon>Rhizobium/Agrobacterium group</taxon>
        <taxon>Rhizobium</taxon>
    </lineage>
</organism>
<dbReference type="InterPro" id="IPR044922">
    <property type="entry name" value="DUF2063_N_sf"/>
</dbReference>
<dbReference type="RefSeq" id="WP_075639836.1">
    <property type="nucleotide sequence ID" value="NZ_MKIM01000027.1"/>
</dbReference>
<comment type="caution">
    <text evidence="2">The sequence shown here is derived from an EMBL/GenBank/DDBJ whole genome shotgun (WGS) entry which is preliminary data.</text>
</comment>
<dbReference type="Proteomes" id="UP000186894">
    <property type="component" value="Unassembled WGS sequence"/>
</dbReference>
<gene>
    <name evidence="2" type="ORF">BJF95_07220</name>
</gene>